<protein>
    <recommendedName>
        <fullName evidence="3">Aspartyl-phosphate phosphatase Spo0E family protein</fullName>
    </recommendedName>
</protein>
<dbReference type="InterPro" id="IPR037208">
    <property type="entry name" value="Spo0E-like_sf"/>
</dbReference>
<gene>
    <name evidence="1" type="ORF">BLM47_11565</name>
</gene>
<organism evidence="1 2">
    <name type="scientific">Candidatus Reconcilbacillus cellulovorans</name>
    <dbReference type="NCBI Taxonomy" id="1906605"/>
    <lineage>
        <taxon>Bacteria</taxon>
        <taxon>Bacillati</taxon>
        <taxon>Bacillota</taxon>
        <taxon>Bacilli</taxon>
        <taxon>Bacillales</taxon>
        <taxon>Paenibacillaceae</taxon>
        <taxon>Candidatus Reconcilbacillus</taxon>
    </lineage>
</organism>
<dbReference type="Proteomes" id="UP000243688">
    <property type="component" value="Unassembled WGS sequence"/>
</dbReference>
<name>A0A2A6DXY0_9BACL</name>
<dbReference type="EMBL" id="MOXJ01000033">
    <property type="protein sequence ID" value="PDO09614.1"/>
    <property type="molecule type" value="Genomic_DNA"/>
</dbReference>
<comment type="caution">
    <text evidence="1">The sequence shown here is derived from an EMBL/GenBank/DDBJ whole genome shotgun (WGS) entry which is preliminary data.</text>
</comment>
<dbReference type="GO" id="GO:0043937">
    <property type="term" value="P:regulation of sporulation"/>
    <property type="evidence" value="ECO:0007669"/>
    <property type="project" value="InterPro"/>
</dbReference>
<dbReference type="InterPro" id="IPR018540">
    <property type="entry name" value="Spo0E-like"/>
</dbReference>
<dbReference type="GO" id="GO:0046983">
    <property type="term" value="F:protein dimerization activity"/>
    <property type="evidence" value="ECO:0007669"/>
    <property type="project" value="InterPro"/>
</dbReference>
<dbReference type="Gene3D" id="4.10.280.10">
    <property type="entry name" value="Helix-loop-helix DNA-binding domain"/>
    <property type="match status" value="1"/>
</dbReference>
<sequence>MHSALCENFAVDFLRKMSYNSSCFRNDASDFSYRQGVAPMNESGLMHRLNVLRERLSKLVEETGTFTHPKVIALSQEIDDLVVKLQRQRLNAVKR</sequence>
<dbReference type="InterPro" id="IPR036638">
    <property type="entry name" value="HLH_DNA-bd_sf"/>
</dbReference>
<dbReference type="Pfam" id="PF09388">
    <property type="entry name" value="SpoOE-like"/>
    <property type="match status" value="1"/>
</dbReference>
<dbReference type="SUPFAM" id="SSF140500">
    <property type="entry name" value="BAS1536-like"/>
    <property type="match status" value="1"/>
</dbReference>
<evidence type="ECO:0000313" key="2">
    <source>
        <dbReference type="Proteomes" id="UP000243688"/>
    </source>
</evidence>
<evidence type="ECO:0008006" key="3">
    <source>
        <dbReference type="Google" id="ProtNLM"/>
    </source>
</evidence>
<evidence type="ECO:0000313" key="1">
    <source>
        <dbReference type="EMBL" id="PDO09614.1"/>
    </source>
</evidence>
<reference evidence="1 2" key="1">
    <citation type="submission" date="2016-12" db="EMBL/GenBank/DDBJ databases">
        <title>Candidatus Reconcilibacillus cellulovorans genome.</title>
        <authorList>
            <person name="Kolinko S."/>
            <person name="Wu Y.-W."/>
            <person name="Tachea F."/>
            <person name="Denzel E."/>
            <person name="Hiras J."/>
            <person name="Baecker N."/>
            <person name="Chan L.J."/>
            <person name="Eichorst S.A."/>
            <person name="Frey D."/>
            <person name="Adams P.D."/>
            <person name="Pray T."/>
            <person name="Tanjore D."/>
            <person name="Petzold C.J."/>
            <person name="Gladden J.M."/>
            <person name="Simmons B.A."/>
            <person name="Singer S.W."/>
        </authorList>
    </citation>
    <scope>NUCLEOTIDE SEQUENCE [LARGE SCALE GENOMIC DNA]</scope>
    <source>
        <strain evidence="1">JTherm</strain>
    </source>
</reference>
<accession>A0A2A6DXY0</accession>
<proteinExistence type="predicted"/>
<dbReference type="AlphaFoldDB" id="A0A2A6DXY0"/>